<dbReference type="PANTHER" id="PTHR34548">
    <property type="entry name" value="PROTEIN TIC 21, CHLOROPLASTIC"/>
    <property type="match status" value="1"/>
</dbReference>
<feature type="transmembrane region" description="Helical" evidence="1">
    <location>
        <begin position="163"/>
        <end position="186"/>
    </location>
</feature>
<organism evidence="2 3">
    <name type="scientific">Mojavia pulchra JT2-VF2</name>
    <dbReference type="NCBI Taxonomy" id="287848"/>
    <lineage>
        <taxon>Bacteria</taxon>
        <taxon>Bacillati</taxon>
        <taxon>Cyanobacteriota</taxon>
        <taxon>Cyanophyceae</taxon>
        <taxon>Nostocales</taxon>
        <taxon>Nostocaceae</taxon>
    </lineage>
</organism>
<gene>
    <name evidence="2" type="ORF">KME32_02270</name>
</gene>
<feature type="transmembrane region" description="Helical" evidence="1">
    <location>
        <begin position="23"/>
        <end position="48"/>
    </location>
</feature>
<keyword evidence="1" id="KW-1133">Transmembrane helix</keyword>
<feature type="transmembrane region" description="Helical" evidence="1">
    <location>
        <begin position="110"/>
        <end position="133"/>
    </location>
</feature>
<comment type="caution">
    <text evidence="2">The sequence shown here is derived from an EMBL/GenBank/DDBJ whole genome shotgun (WGS) entry which is preliminary data.</text>
</comment>
<dbReference type="Proteomes" id="UP000715781">
    <property type="component" value="Unassembled WGS sequence"/>
</dbReference>
<dbReference type="InterPro" id="IPR022051">
    <property type="entry name" value="DUF3611"/>
</dbReference>
<reference evidence="2" key="1">
    <citation type="submission" date="2021-05" db="EMBL/GenBank/DDBJ databases">
        <authorList>
            <person name="Pietrasiak N."/>
            <person name="Ward R."/>
            <person name="Stajich J.E."/>
            <person name="Kurbessoian T."/>
        </authorList>
    </citation>
    <scope>NUCLEOTIDE SEQUENCE</scope>
    <source>
        <strain evidence="2">JT2-VF2</strain>
    </source>
</reference>
<evidence type="ECO:0000313" key="3">
    <source>
        <dbReference type="Proteomes" id="UP000715781"/>
    </source>
</evidence>
<dbReference type="AlphaFoldDB" id="A0A951PUA5"/>
<evidence type="ECO:0000256" key="1">
    <source>
        <dbReference type="SAM" id="Phobius"/>
    </source>
</evidence>
<dbReference type="PANTHER" id="PTHR34548:SF2">
    <property type="entry name" value="PROTEIN TIC 21, CHLOROPLASTIC"/>
    <property type="match status" value="1"/>
</dbReference>
<proteinExistence type="predicted"/>
<dbReference type="EMBL" id="JAHHHN010000001">
    <property type="protein sequence ID" value="MBW4559975.1"/>
    <property type="molecule type" value="Genomic_DNA"/>
</dbReference>
<keyword evidence="1" id="KW-0812">Transmembrane</keyword>
<sequence>MSQNSDATASSSNLRAIGQKFRLTGWISFWFQLVLGVVSGVILLLFAISSQRPGSTGNNAGAGFGIFLAICGLVALGVGIYLAYRYTRLGNQLLSANPNNRPRKSETVQVLRLGIMVNLLGILLTLLGAQAIVGTLAARAITQTQIFFAPQGNQPFISGLDMFVVQANTNTVMAHFAGLIASLWLLNRITRP</sequence>
<protein>
    <submittedName>
        <fullName evidence="2">DUF3611 family protein</fullName>
    </submittedName>
</protein>
<keyword evidence="1" id="KW-0472">Membrane</keyword>
<evidence type="ECO:0000313" key="2">
    <source>
        <dbReference type="EMBL" id="MBW4559975.1"/>
    </source>
</evidence>
<feature type="transmembrane region" description="Helical" evidence="1">
    <location>
        <begin position="60"/>
        <end position="84"/>
    </location>
</feature>
<reference evidence="2" key="2">
    <citation type="journal article" date="2022" name="Microbiol. Resour. Announc.">
        <title>Metagenome Sequencing to Explore Phylogenomics of Terrestrial Cyanobacteria.</title>
        <authorList>
            <person name="Ward R.D."/>
            <person name="Stajich J.E."/>
            <person name="Johansen J.R."/>
            <person name="Huntemann M."/>
            <person name="Clum A."/>
            <person name="Foster B."/>
            <person name="Foster B."/>
            <person name="Roux S."/>
            <person name="Palaniappan K."/>
            <person name="Varghese N."/>
            <person name="Mukherjee S."/>
            <person name="Reddy T.B.K."/>
            <person name="Daum C."/>
            <person name="Copeland A."/>
            <person name="Chen I.A."/>
            <person name="Ivanova N.N."/>
            <person name="Kyrpides N.C."/>
            <person name="Shapiro N."/>
            <person name="Eloe-Fadrosh E.A."/>
            <person name="Pietrasiak N."/>
        </authorList>
    </citation>
    <scope>NUCLEOTIDE SEQUENCE</scope>
    <source>
        <strain evidence="2">JT2-VF2</strain>
    </source>
</reference>
<accession>A0A951PUA5</accession>
<dbReference type="Pfam" id="PF12263">
    <property type="entry name" value="DUF3611"/>
    <property type="match status" value="1"/>
</dbReference>
<name>A0A951PUA5_9NOST</name>